<dbReference type="InterPro" id="IPR011042">
    <property type="entry name" value="6-blade_b-propeller_TolB-like"/>
</dbReference>
<evidence type="ECO:0000256" key="1">
    <source>
        <dbReference type="ARBA" id="ARBA00022801"/>
    </source>
</evidence>
<dbReference type="PANTHER" id="PTHR42776">
    <property type="entry name" value="SERINE PEPTIDASE S9 FAMILY MEMBER"/>
    <property type="match status" value="1"/>
</dbReference>
<keyword evidence="4" id="KW-1185">Reference proteome</keyword>
<dbReference type="InterPro" id="IPR002470">
    <property type="entry name" value="Peptidase_S9A"/>
</dbReference>
<protein>
    <submittedName>
        <fullName evidence="3">S9 family peptidase</fullName>
    </submittedName>
</protein>
<sequence length="644" mass="69144">MSLALLAASAGAAAQIKPPAPATPAPEDVPVPVSGSLGLAGARCADISRYLNARAAVNPSLAPDGGELVYRTGVSGQPQLWVNGPDGPRQITFGESVNIAEWSPAGDGIAYSVDRGGDEREGYYLISPDGKRERELLAPTDSFREWGGFSRDGSQVAYAATEPGKADFNVYVLTVATGQTRRVLSGQAGIYPVAWRPDGKALVLSRVRGEDANDLLYLDLATGQASDLLVPSEASAYTQIAWTPDGKGFYLSTNQDRDFAALAYYDFAERKLRTVETPSHDVEAVALSGDGRYLAWSENVGGFSEARLRDLRTNRTVPILGLPKGVIQTLSWADRAARLAFQVSGPQVPGDVWVLNAQRGDLRRVTKSATGGLDESTFVIPEAVSFKSHDNETIYGLLYRPAGATTRTLPPAVVMVHGGPTAQARPDFDAATQYLVARGYAILDLNFRGSTGYGKRFARLDNGRLRPNAVKDMAAAVEWLGTQGIDNRRVAVMGGSYGGYMTFAALTTLPDVFQAGVGFVGVSNWITALEGASPQLKASDRYEYGNIDDPAEREFFTQLSPITYIKQVRSPLMVLHGANDPRDPVGEADQLVGALRSQGGDVEYLRFPDEGHSIRKLTNRVIAYRRIAAFLERTIGKGVAVCGS</sequence>
<reference evidence="3 4" key="1">
    <citation type="journal article" date="2021" name="Genome Biol. Evol.">
        <title>Complete Genome Sequencing of a Novel Gloeobacter Species from a Waterfall Cave in Mexico.</title>
        <authorList>
            <person name="Saw J.H."/>
            <person name="Cardona T."/>
            <person name="Montejano G."/>
        </authorList>
    </citation>
    <scope>NUCLEOTIDE SEQUENCE [LARGE SCALE GENOMIC DNA]</scope>
    <source>
        <strain evidence="3">MG652769</strain>
    </source>
</reference>
<evidence type="ECO:0000313" key="4">
    <source>
        <dbReference type="Proteomes" id="UP001054846"/>
    </source>
</evidence>
<feature type="domain" description="Peptidase S9 prolyl oligopeptidase catalytic" evidence="2">
    <location>
        <begin position="427"/>
        <end position="637"/>
    </location>
</feature>
<keyword evidence="1" id="KW-0378">Hydrolase</keyword>
<dbReference type="PANTHER" id="PTHR42776:SF27">
    <property type="entry name" value="DIPEPTIDYL PEPTIDASE FAMILY MEMBER 6"/>
    <property type="match status" value="1"/>
</dbReference>
<dbReference type="Gene3D" id="2.120.10.30">
    <property type="entry name" value="TolB, C-terminal domain"/>
    <property type="match status" value="1"/>
</dbReference>
<dbReference type="InterPro" id="IPR029058">
    <property type="entry name" value="AB_hydrolase_fold"/>
</dbReference>
<evidence type="ECO:0000259" key="2">
    <source>
        <dbReference type="Pfam" id="PF00326"/>
    </source>
</evidence>
<name>A0ABY3PT58_9CYAN</name>
<dbReference type="InterPro" id="IPR001375">
    <property type="entry name" value="Peptidase_S9_cat"/>
</dbReference>
<dbReference type="SUPFAM" id="SSF53474">
    <property type="entry name" value="alpha/beta-Hydrolases"/>
    <property type="match status" value="1"/>
</dbReference>
<organism evidence="3 4">
    <name type="scientific">Gloeobacter morelensis MG652769</name>
    <dbReference type="NCBI Taxonomy" id="2781736"/>
    <lineage>
        <taxon>Bacteria</taxon>
        <taxon>Bacillati</taxon>
        <taxon>Cyanobacteriota</taxon>
        <taxon>Cyanophyceae</taxon>
        <taxon>Gloeobacterales</taxon>
        <taxon>Gloeobacteraceae</taxon>
        <taxon>Gloeobacter</taxon>
        <taxon>Gloeobacter morelensis</taxon>
    </lineage>
</organism>
<dbReference type="Pfam" id="PF00326">
    <property type="entry name" value="Peptidase_S9"/>
    <property type="match status" value="1"/>
</dbReference>
<evidence type="ECO:0000313" key="3">
    <source>
        <dbReference type="EMBL" id="UFP96916.1"/>
    </source>
</evidence>
<proteinExistence type="predicted"/>
<accession>A0ABY3PT58</accession>
<gene>
    <name evidence="3" type="ORF">ISF26_06325</name>
</gene>
<dbReference type="EMBL" id="CP063845">
    <property type="protein sequence ID" value="UFP96916.1"/>
    <property type="molecule type" value="Genomic_DNA"/>
</dbReference>
<dbReference type="Proteomes" id="UP001054846">
    <property type="component" value="Chromosome"/>
</dbReference>
<dbReference type="Gene3D" id="3.40.50.1820">
    <property type="entry name" value="alpha/beta hydrolase"/>
    <property type="match status" value="1"/>
</dbReference>
<dbReference type="PRINTS" id="PR00862">
    <property type="entry name" value="PROLIGOPTASE"/>
</dbReference>
<dbReference type="SUPFAM" id="SSF50993">
    <property type="entry name" value="Peptidase/esterase 'gauge' domain"/>
    <property type="match status" value="1"/>
</dbReference>